<gene>
    <name evidence="9" type="ORF">ENS59_05370</name>
</gene>
<keyword evidence="5 7" id="KW-1133">Transmembrane helix</keyword>
<dbReference type="AlphaFoldDB" id="A0A7C3IIW9"/>
<feature type="transmembrane region" description="Helical" evidence="7">
    <location>
        <begin position="204"/>
        <end position="229"/>
    </location>
</feature>
<feature type="transmembrane region" description="Helical" evidence="7">
    <location>
        <begin position="97"/>
        <end position="118"/>
    </location>
</feature>
<dbReference type="InterPro" id="IPR000515">
    <property type="entry name" value="MetI-like"/>
</dbReference>
<evidence type="ECO:0000256" key="6">
    <source>
        <dbReference type="ARBA" id="ARBA00023136"/>
    </source>
</evidence>
<comment type="caution">
    <text evidence="9">The sequence shown here is derived from an EMBL/GenBank/DDBJ whole genome shotgun (WGS) entry which is preliminary data.</text>
</comment>
<feature type="domain" description="ABC transmembrane type-1" evidence="8">
    <location>
        <begin position="93"/>
        <end position="286"/>
    </location>
</feature>
<feature type="transmembrane region" description="Helical" evidence="7">
    <location>
        <begin position="265"/>
        <end position="286"/>
    </location>
</feature>
<dbReference type="PANTHER" id="PTHR43744:SF12">
    <property type="entry name" value="ABC TRANSPORTER PERMEASE PROTEIN MG189-RELATED"/>
    <property type="match status" value="1"/>
</dbReference>
<dbReference type="PROSITE" id="PS50928">
    <property type="entry name" value="ABC_TM1"/>
    <property type="match status" value="1"/>
</dbReference>
<evidence type="ECO:0000256" key="7">
    <source>
        <dbReference type="RuleBase" id="RU363032"/>
    </source>
</evidence>
<protein>
    <submittedName>
        <fullName evidence="9">Carbohydrate ABC transporter permease</fullName>
    </submittedName>
</protein>
<dbReference type="SUPFAM" id="SSF161098">
    <property type="entry name" value="MetI-like"/>
    <property type="match status" value="1"/>
</dbReference>
<reference evidence="9" key="1">
    <citation type="journal article" date="2020" name="mSystems">
        <title>Genome- and Community-Level Interaction Insights into Carbon Utilization and Element Cycling Functions of Hydrothermarchaeota in Hydrothermal Sediment.</title>
        <authorList>
            <person name="Zhou Z."/>
            <person name="Liu Y."/>
            <person name="Xu W."/>
            <person name="Pan J."/>
            <person name="Luo Z.H."/>
            <person name="Li M."/>
        </authorList>
    </citation>
    <scope>NUCLEOTIDE SEQUENCE [LARGE SCALE GENOMIC DNA]</scope>
    <source>
        <strain evidence="9">SpSt-503</strain>
    </source>
</reference>
<evidence type="ECO:0000256" key="5">
    <source>
        <dbReference type="ARBA" id="ARBA00022989"/>
    </source>
</evidence>
<dbReference type="PANTHER" id="PTHR43744">
    <property type="entry name" value="ABC TRANSPORTER PERMEASE PROTEIN MG189-RELATED-RELATED"/>
    <property type="match status" value="1"/>
</dbReference>
<dbReference type="Pfam" id="PF00528">
    <property type="entry name" value="BPD_transp_1"/>
    <property type="match status" value="1"/>
</dbReference>
<sequence>MKNSLSINQRTNMLYKMAVFIIVVFFLFLTLFPFYWVFRTSVAPQQSVFANPTALWPPHATLLNYTRVLGLIDSETAIKMGGSGQKVNFFLNIYNSFLVSIGVTFFQVLFSSMAAYVFARLHFRFRDNLFSLYVSTLMIPGIVTMLPNFILVKQLGLLNSYWGIMAPTLLMTPFAVFFLRQFFLRINKELEEAAYLDGAGYLKTFIEVILPISTTALTTLAVITFITAWNDYMWPLIVGKKESIRTLTVALAIFRLQTPQGQPDWSGMMAGTTLAMIPTFGIFILFGRKIVDSIGFSGFR</sequence>
<evidence type="ECO:0000313" key="9">
    <source>
        <dbReference type="EMBL" id="HFH28927.1"/>
    </source>
</evidence>
<evidence type="ECO:0000256" key="4">
    <source>
        <dbReference type="ARBA" id="ARBA00022692"/>
    </source>
</evidence>
<dbReference type="GO" id="GO:0055085">
    <property type="term" value="P:transmembrane transport"/>
    <property type="evidence" value="ECO:0007669"/>
    <property type="project" value="InterPro"/>
</dbReference>
<keyword evidence="3" id="KW-1003">Cell membrane</keyword>
<dbReference type="CDD" id="cd06261">
    <property type="entry name" value="TM_PBP2"/>
    <property type="match status" value="1"/>
</dbReference>
<comment type="subcellular location">
    <subcellularLocation>
        <location evidence="1 7">Cell membrane</location>
        <topology evidence="1 7">Multi-pass membrane protein</topology>
    </subcellularLocation>
</comment>
<name>A0A7C3IIW9_9SPIR</name>
<organism evidence="9">
    <name type="scientific">Gracilinema caldarium</name>
    <dbReference type="NCBI Taxonomy" id="215591"/>
    <lineage>
        <taxon>Bacteria</taxon>
        <taxon>Pseudomonadati</taxon>
        <taxon>Spirochaetota</taxon>
        <taxon>Spirochaetia</taxon>
        <taxon>Spirochaetales</taxon>
        <taxon>Breznakiellaceae</taxon>
        <taxon>Gracilinema</taxon>
    </lineage>
</organism>
<keyword evidence="4 7" id="KW-0812">Transmembrane</keyword>
<feature type="transmembrane region" description="Helical" evidence="7">
    <location>
        <begin position="130"/>
        <end position="150"/>
    </location>
</feature>
<dbReference type="InterPro" id="IPR035906">
    <property type="entry name" value="MetI-like_sf"/>
</dbReference>
<evidence type="ECO:0000256" key="3">
    <source>
        <dbReference type="ARBA" id="ARBA00022475"/>
    </source>
</evidence>
<feature type="transmembrane region" description="Helical" evidence="7">
    <location>
        <begin position="162"/>
        <end position="183"/>
    </location>
</feature>
<evidence type="ECO:0000256" key="1">
    <source>
        <dbReference type="ARBA" id="ARBA00004651"/>
    </source>
</evidence>
<keyword evidence="6 7" id="KW-0472">Membrane</keyword>
<dbReference type="EMBL" id="DSVL01000165">
    <property type="protein sequence ID" value="HFH28927.1"/>
    <property type="molecule type" value="Genomic_DNA"/>
</dbReference>
<dbReference type="GO" id="GO:0005886">
    <property type="term" value="C:plasma membrane"/>
    <property type="evidence" value="ECO:0007669"/>
    <property type="project" value="UniProtKB-SubCell"/>
</dbReference>
<feature type="transmembrane region" description="Helical" evidence="7">
    <location>
        <begin position="12"/>
        <end position="38"/>
    </location>
</feature>
<dbReference type="Gene3D" id="1.10.3720.10">
    <property type="entry name" value="MetI-like"/>
    <property type="match status" value="1"/>
</dbReference>
<evidence type="ECO:0000256" key="2">
    <source>
        <dbReference type="ARBA" id="ARBA00022448"/>
    </source>
</evidence>
<evidence type="ECO:0000259" key="8">
    <source>
        <dbReference type="PROSITE" id="PS50928"/>
    </source>
</evidence>
<keyword evidence="2 7" id="KW-0813">Transport</keyword>
<accession>A0A7C3IIW9</accession>
<proteinExistence type="inferred from homology"/>
<comment type="similarity">
    <text evidence="7">Belongs to the binding-protein-dependent transport system permease family.</text>
</comment>